<proteinExistence type="predicted"/>
<evidence type="ECO:0000313" key="3">
    <source>
        <dbReference type="Proteomes" id="UP001434883"/>
    </source>
</evidence>
<evidence type="ECO:0000313" key="2">
    <source>
        <dbReference type="EMBL" id="MEQ2190560.1"/>
    </source>
</evidence>
<name>A0ABV0Q428_9TELE</name>
<protein>
    <submittedName>
        <fullName evidence="2">Uncharacterized protein</fullName>
    </submittedName>
</protein>
<organism evidence="2 3">
    <name type="scientific">Xenoophorus captivus</name>
    <dbReference type="NCBI Taxonomy" id="1517983"/>
    <lineage>
        <taxon>Eukaryota</taxon>
        <taxon>Metazoa</taxon>
        <taxon>Chordata</taxon>
        <taxon>Craniata</taxon>
        <taxon>Vertebrata</taxon>
        <taxon>Euteleostomi</taxon>
        <taxon>Actinopterygii</taxon>
        <taxon>Neopterygii</taxon>
        <taxon>Teleostei</taxon>
        <taxon>Neoteleostei</taxon>
        <taxon>Acanthomorphata</taxon>
        <taxon>Ovalentaria</taxon>
        <taxon>Atherinomorphae</taxon>
        <taxon>Cyprinodontiformes</taxon>
        <taxon>Goodeidae</taxon>
        <taxon>Xenoophorus</taxon>
    </lineage>
</organism>
<dbReference type="EMBL" id="JAHRIN010000096">
    <property type="protein sequence ID" value="MEQ2190560.1"/>
    <property type="molecule type" value="Genomic_DNA"/>
</dbReference>
<dbReference type="Proteomes" id="UP001434883">
    <property type="component" value="Unassembled WGS sequence"/>
</dbReference>
<feature type="transmembrane region" description="Helical" evidence="1">
    <location>
        <begin position="12"/>
        <end position="33"/>
    </location>
</feature>
<gene>
    <name evidence="2" type="ORF">XENOCAPTIV_030856</name>
</gene>
<keyword evidence="1" id="KW-1133">Transmembrane helix</keyword>
<keyword evidence="1" id="KW-0472">Membrane</keyword>
<keyword evidence="1" id="KW-0812">Transmembrane</keyword>
<comment type="caution">
    <text evidence="2">The sequence shown here is derived from an EMBL/GenBank/DDBJ whole genome shotgun (WGS) entry which is preliminary data.</text>
</comment>
<evidence type="ECO:0000256" key="1">
    <source>
        <dbReference type="SAM" id="Phobius"/>
    </source>
</evidence>
<keyword evidence="3" id="KW-1185">Reference proteome</keyword>
<reference evidence="2 3" key="1">
    <citation type="submission" date="2021-06" db="EMBL/GenBank/DDBJ databases">
        <authorList>
            <person name="Palmer J.M."/>
        </authorList>
    </citation>
    <scope>NUCLEOTIDE SEQUENCE [LARGE SCALE GENOMIC DNA]</scope>
    <source>
        <strain evidence="2 3">XC_2019</strain>
        <tissue evidence="2">Muscle</tissue>
    </source>
</reference>
<accession>A0ABV0Q428</accession>
<sequence length="104" mass="11532">MSFSTRQSDIISLILIVLHWILALPATMFYLLLPPHITCFSIHAPYALAFANCNLTLGIMTSSFLSDFSAHVGPGFLSLWKRTLLPASVSKDFFSVLGLKHVHL</sequence>